<gene>
    <name evidence="4" type="ORF">O181_056641</name>
</gene>
<dbReference type="InterPro" id="IPR001584">
    <property type="entry name" value="Integrase_cat-core"/>
</dbReference>
<dbReference type="PANTHER" id="PTHR37984:SF5">
    <property type="entry name" value="PROTEIN NYNRIN-LIKE"/>
    <property type="match status" value="1"/>
</dbReference>
<dbReference type="InterPro" id="IPR012337">
    <property type="entry name" value="RNaseH-like_sf"/>
</dbReference>
<evidence type="ECO:0000256" key="2">
    <source>
        <dbReference type="ARBA" id="ARBA00023268"/>
    </source>
</evidence>
<protein>
    <recommendedName>
        <fullName evidence="3">Integrase catalytic domain-containing protein</fullName>
    </recommendedName>
</protein>
<dbReference type="PROSITE" id="PS50994">
    <property type="entry name" value="INTEGRASE"/>
    <property type="match status" value="1"/>
</dbReference>
<dbReference type="InterPro" id="IPR041588">
    <property type="entry name" value="Integrase_H2C2"/>
</dbReference>
<evidence type="ECO:0000256" key="1">
    <source>
        <dbReference type="ARBA" id="ARBA00022884"/>
    </source>
</evidence>
<dbReference type="GO" id="GO:0003824">
    <property type="term" value="F:catalytic activity"/>
    <property type="evidence" value="ECO:0007669"/>
    <property type="project" value="UniProtKB-KW"/>
</dbReference>
<dbReference type="Pfam" id="PF17921">
    <property type="entry name" value="Integrase_H2C2"/>
    <property type="match status" value="1"/>
</dbReference>
<evidence type="ECO:0000313" key="4">
    <source>
        <dbReference type="EMBL" id="MBW0516926.1"/>
    </source>
</evidence>
<dbReference type="OrthoDB" id="115435at2759"/>
<dbReference type="AlphaFoldDB" id="A0A9Q3HT61"/>
<dbReference type="FunFam" id="1.10.340.70:FF:000001">
    <property type="entry name" value="Retrovirus-related Pol polyprotein from transposon gypsy-like Protein"/>
    <property type="match status" value="1"/>
</dbReference>
<sequence>MYVSYHQDDWNTIVETNATNYALAAVLSQVSNSEKHPIAFDSHKLIPAELSYEIHDKELLGIVWALKRWRAFLLSLSSPFARGKDFRSNNPMNFQQLIKQDEVQPSRYFAVVVPNDPTVQLSIIQKYHDSPLAGHPGQENTLKLDKQDFHWPRMTQFIKDYVSSCQKCSINKNIHHKKFEFLKPLPIPNGPWIFLSMDFITQLPLSNSFDSILVIVDKFSKMEVSISTMSPITSLDLAHSFIKNIFSKHGLPSRIFSDRGPLLVSSFWTDVCQKAKISRDLSTAYNQETDGQTERVNQIREQYLWMYVSYHQDD</sequence>
<dbReference type="InterPro" id="IPR050951">
    <property type="entry name" value="Retrovirus_Pol_polyprotein"/>
</dbReference>
<keyword evidence="1" id="KW-0694">RNA-binding</keyword>
<evidence type="ECO:0000259" key="3">
    <source>
        <dbReference type="PROSITE" id="PS50994"/>
    </source>
</evidence>
<dbReference type="Pfam" id="PF17919">
    <property type="entry name" value="RT_RNaseH_2"/>
    <property type="match status" value="1"/>
</dbReference>
<dbReference type="InterPro" id="IPR036397">
    <property type="entry name" value="RNaseH_sf"/>
</dbReference>
<dbReference type="GO" id="GO:0015074">
    <property type="term" value="P:DNA integration"/>
    <property type="evidence" value="ECO:0007669"/>
    <property type="project" value="InterPro"/>
</dbReference>
<keyword evidence="5" id="KW-1185">Reference proteome</keyword>
<name>A0A9Q3HT61_9BASI</name>
<dbReference type="EMBL" id="AVOT02025568">
    <property type="protein sequence ID" value="MBW0516926.1"/>
    <property type="molecule type" value="Genomic_DNA"/>
</dbReference>
<dbReference type="Proteomes" id="UP000765509">
    <property type="component" value="Unassembled WGS sequence"/>
</dbReference>
<keyword evidence="2" id="KW-0511">Multifunctional enzyme</keyword>
<dbReference type="Gene3D" id="3.30.420.10">
    <property type="entry name" value="Ribonuclease H-like superfamily/Ribonuclease H"/>
    <property type="match status" value="1"/>
</dbReference>
<dbReference type="PANTHER" id="PTHR37984">
    <property type="entry name" value="PROTEIN CBG26694"/>
    <property type="match status" value="1"/>
</dbReference>
<feature type="domain" description="Integrase catalytic" evidence="3">
    <location>
        <begin position="187"/>
        <end position="314"/>
    </location>
</feature>
<reference evidence="4" key="1">
    <citation type="submission" date="2021-03" db="EMBL/GenBank/DDBJ databases">
        <title>Draft genome sequence of rust myrtle Austropuccinia psidii MF-1, a brazilian biotype.</title>
        <authorList>
            <person name="Quecine M.C."/>
            <person name="Pachon D.M.R."/>
            <person name="Bonatelli M.L."/>
            <person name="Correr F.H."/>
            <person name="Franceschini L.M."/>
            <person name="Leite T.F."/>
            <person name="Margarido G.R.A."/>
            <person name="Almeida C.A."/>
            <person name="Ferrarezi J.A."/>
            <person name="Labate C.A."/>
        </authorList>
    </citation>
    <scope>NUCLEOTIDE SEQUENCE</scope>
    <source>
        <strain evidence="4">MF-1</strain>
    </source>
</reference>
<dbReference type="Gene3D" id="1.10.340.70">
    <property type="match status" value="1"/>
</dbReference>
<dbReference type="SUPFAM" id="SSF56672">
    <property type="entry name" value="DNA/RNA polymerases"/>
    <property type="match status" value="1"/>
</dbReference>
<dbReference type="InterPro" id="IPR041577">
    <property type="entry name" value="RT_RNaseH_2"/>
</dbReference>
<dbReference type="GO" id="GO:0003723">
    <property type="term" value="F:RNA binding"/>
    <property type="evidence" value="ECO:0007669"/>
    <property type="project" value="UniProtKB-KW"/>
</dbReference>
<proteinExistence type="predicted"/>
<dbReference type="GO" id="GO:0005634">
    <property type="term" value="C:nucleus"/>
    <property type="evidence" value="ECO:0007669"/>
    <property type="project" value="UniProtKB-ARBA"/>
</dbReference>
<accession>A0A9Q3HT61</accession>
<evidence type="ECO:0000313" key="5">
    <source>
        <dbReference type="Proteomes" id="UP000765509"/>
    </source>
</evidence>
<dbReference type="SUPFAM" id="SSF53098">
    <property type="entry name" value="Ribonuclease H-like"/>
    <property type="match status" value="1"/>
</dbReference>
<dbReference type="InterPro" id="IPR043502">
    <property type="entry name" value="DNA/RNA_pol_sf"/>
</dbReference>
<comment type="caution">
    <text evidence="4">The sequence shown here is derived from an EMBL/GenBank/DDBJ whole genome shotgun (WGS) entry which is preliminary data.</text>
</comment>
<organism evidence="4 5">
    <name type="scientific">Austropuccinia psidii MF-1</name>
    <dbReference type="NCBI Taxonomy" id="1389203"/>
    <lineage>
        <taxon>Eukaryota</taxon>
        <taxon>Fungi</taxon>
        <taxon>Dikarya</taxon>
        <taxon>Basidiomycota</taxon>
        <taxon>Pucciniomycotina</taxon>
        <taxon>Pucciniomycetes</taxon>
        <taxon>Pucciniales</taxon>
        <taxon>Sphaerophragmiaceae</taxon>
        <taxon>Austropuccinia</taxon>
    </lineage>
</organism>